<reference evidence="3 4" key="1">
    <citation type="submission" date="2018-10" db="EMBL/GenBank/DDBJ databases">
        <title>Pan-genome distribution and transcriptional activeness of fungal secondary metabolism genes in Aspergillus section Fumigati.</title>
        <authorList>
            <person name="Takahashi H."/>
            <person name="Umemura M."/>
            <person name="Ninomiya A."/>
            <person name="Kusuya Y."/>
            <person name="Urayama S."/>
            <person name="Shimizu M."/>
            <person name="Watanabe A."/>
            <person name="Kamei K."/>
            <person name="Yaguchi T."/>
            <person name="Hagiwara D."/>
        </authorList>
    </citation>
    <scope>NUCLEOTIDE SEQUENCE [LARGE SCALE GENOMIC DNA]</scope>
    <source>
        <strain evidence="3 4">IFM 55266</strain>
    </source>
</reference>
<evidence type="ECO:0000259" key="2">
    <source>
        <dbReference type="Pfam" id="PF03992"/>
    </source>
</evidence>
<dbReference type="EMBL" id="BHVY01000009">
    <property type="protein sequence ID" value="GIJ92132.1"/>
    <property type="molecule type" value="Genomic_DNA"/>
</dbReference>
<dbReference type="PANTHER" id="PTHR38048">
    <property type="entry name" value="EXPRESSED PROTEIN"/>
    <property type="match status" value="1"/>
</dbReference>
<evidence type="ECO:0000313" key="3">
    <source>
        <dbReference type="EMBL" id="GIJ92132.1"/>
    </source>
</evidence>
<dbReference type="InterPro" id="IPR053206">
    <property type="entry name" value="Dimeric_xanthone_biosynth"/>
</dbReference>
<dbReference type="InterPro" id="IPR007138">
    <property type="entry name" value="ABM_dom"/>
</dbReference>
<evidence type="ECO:0000259" key="1">
    <source>
        <dbReference type="Pfam" id="PF01814"/>
    </source>
</evidence>
<dbReference type="GeneID" id="67009717"/>
<dbReference type="CDD" id="cd12108">
    <property type="entry name" value="Hr-like"/>
    <property type="match status" value="1"/>
</dbReference>
<dbReference type="AlphaFoldDB" id="A0A9P3BIX6"/>
<dbReference type="PANTHER" id="PTHR38048:SF1">
    <property type="entry name" value="HEMERYTHRIN-LIKE DOMAIN-CONTAINING PROTEIN"/>
    <property type="match status" value="1"/>
</dbReference>
<proteinExistence type="predicted"/>
<dbReference type="Pfam" id="PF01814">
    <property type="entry name" value="Hemerythrin"/>
    <property type="match status" value="1"/>
</dbReference>
<dbReference type="SUPFAM" id="SSF54909">
    <property type="entry name" value="Dimeric alpha+beta barrel"/>
    <property type="match status" value="1"/>
</dbReference>
<gene>
    <name evidence="3" type="ORF">Asppvi_011108</name>
</gene>
<dbReference type="InterPro" id="IPR012312">
    <property type="entry name" value="Hemerythrin-like"/>
</dbReference>
<accession>A0A9P3BIX6</accession>
<dbReference type="RefSeq" id="XP_043162878.1">
    <property type="nucleotide sequence ID" value="XM_043306943.1"/>
</dbReference>
<protein>
    <recommendedName>
        <fullName evidence="5">Hemerythrin-like domain-containing protein</fullName>
    </recommendedName>
</protein>
<dbReference type="InterPro" id="IPR011008">
    <property type="entry name" value="Dimeric_a/b-barrel"/>
</dbReference>
<organism evidence="3 4">
    <name type="scientific">Aspergillus pseudoviridinutans</name>
    <dbReference type="NCBI Taxonomy" id="1517512"/>
    <lineage>
        <taxon>Eukaryota</taxon>
        <taxon>Fungi</taxon>
        <taxon>Dikarya</taxon>
        <taxon>Ascomycota</taxon>
        <taxon>Pezizomycotina</taxon>
        <taxon>Eurotiomycetes</taxon>
        <taxon>Eurotiomycetidae</taxon>
        <taxon>Eurotiales</taxon>
        <taxon>Aspergillaceae</taxon>
        <taxon>Aspergillus</taxon>
        <taxon>Aspergillus subgen. Fumigati</taxon>
    </lineage>
</organism>
<dbReference type="Pfam" id="PF03992">
    <property type="entry name" value="ABM"/>
    <property type="match status" value="1"/>
</dbReference>
<dbReference type="OrthoDB" id="4268580at2759"/>
<feature type="domain" description="ABM" evidence="2">
    <location>
        <begin position="23"/>
        <end position="95"/>
    </location>
</feature>
<name>A0A9P3BIX6_9EURO</name>
<sequence>MATFYDFDPQKPFREQLEEETGPVVLTNTFTIPEGRMDEAIETWRKTAEILRFCPGYISTQLHRGVSSHILINVAVWDSAHHLRDGLNREDFKAVLASFPPGTECRAHLFRRQAVEGLNFCSQLAAHHLIEEQYLFPFLAEKMPEFRRGVELLHQHEQIHAGMNQLQEYLNQCVSGTTEMRMDKMKQLMDTFGPVLWTHLDDEVRALGAETMRRYWTQEEMKNFPF</sequence>
<dbReference type="Proteomes" id="UP001043456">
    <property type="component" value="Unassembled WGS sequence"/>
</dbReference>
<comment type="caution">
    <text evidence="3">The sequence shown here is derived from an EMBL/GenBank/DDBJ whole genome shotgun (WGS) entry which is preliminary data.</text>
</comment>
<dbReference type="Gene3D" id="3.30.70.100">
    <property type="match status" value="1"/>
</dbReference>
<feature type="domain" description="Hemerythrin-like" evidence="1">
    <location>
        <begin position="119"/>
        <end position="203"/>
    </location>
</feature>
<evidence type="ECO:0008006" key="5">
    <source>
        <dbReference type="Google" id="ProtNLM"/>
    </source>
</evidence>
<keyword evidence="4" id="KW-1185">Reference proteome</keyword>
<evidence type="ECO:0000313" key="4">
    <source>
        <dbReference type="Proteomes" id="UP001043456"/>
    </source>
</evidence>